<dbReference type="FunFam" id="1.10.1270.20:FF:000001">
    <property type="entry name" value="tRNA (guanine-N(1)-)-methyltransferase"/>
    <property type="match status" value="1"/>
</dbReference>
<dbReference type="RefSeq" id="WP_210119025.1">
    <property type="nucleotide sequence ID" value="NZ_CP054142.1"/>
</dbReference>
<dbReference type="GO" id="GO:0005829">
    <property type="term" value="C:cytosol"/>
    <property type="evidence" value="ECO:0007669"/>
    <property type="project" value="TreeGrafter"/>
</dbReference>
<evidence type="ECO:0000256" key="17">
    <source>
        <dbReference type="RuleBase" id="RU003464"/>
    </source>
</evidence>
<reference evidence="19 20" key="1">
    <citation type="journal article" date="2021" name="Microbiol. Resour. Announc.">
        <title>Complete Genome Sequences of Three Human Oral Treponema parvum Isolates.</title>
        <authorList>
            <person name="Zeng H."/>
            <person name="Watt R.M."/>
        </authorList>
    </citation>
    <scope>NUCLEOTIDE SEQUENCE [LARGE SCALE GENOMIC DNA]</scope>
    <source>
        <strain evidence="19 20">ATCC 700770</strain>
    </source>
</reference>
<dbReference type="InterPro" id="IPR002649">
    <property type="entry name" value="tRNA_m1G_MeTrfase_TrmD"/>
</dbReference>
<dbReference type="EMBL" id="CP054142">
    <property type="protein sequence ID" value="QTQ14360.1"/>
    <property type="molecule type" value="Genomic_DNA"/>
</dbReference>
<evidence type="ECO:0000256" key="8">
    <source>
        <dbReference type="ARBA" id="ARBA00022603"/>
    </source>
</evidence>
<evidence type="ECO:0000256" key="11">
    <source>
        <dbReference type="ARBA" id="ARBA00022694"/>
    </source>
</evidence>
<dbReference type="Gene3D" id="1.10.1270.20">
    <property type="entry name" value="tRNA(m1g37)methyltransferase, domain 2"/>
    <property type="match status" value="1"/>
</dbReference>
<dbReference type="EC" id="2.1.1.228" evidence="5 15"/>
<evidence type="ECO:0000259" key="18">
    <source>
        <dbReference type="Pfam" id="PF01746"/>
    </source>
</evidence>
<accession>A0A975F446</accession>
<evidence type="ECO:0000313" key="20">
    <source>
        <dbReference type="Proteomes" id="UP000671908"/>
    </source>
</evidence>
<dbReference type="InterPro" id="IPR016009">
    <property type="entry name" value="tRNA_MeTrfase_TRMD/TRM10"/>
</dbReference>
<dbReference type="SUPFAM" id="SSF75217">
    <property type="entry name" value="alpha/beta knot"/>
    <property type="match status" value="1"/>
</dbReference>
<dbReference type="FunFam" id="3.40.1280.10:FF:000001">
    <property type="entry name" value="tRNA (guanine-N(1)-)-methyltransferase"/>
    <property type="match status" value="1"/>
</dbReference>
<dbReference type="NCBIfam" id="NF000648">
    <property type="entry name" value="PRK00026.1"/>
    <property type="match status" value="1"/>
</dbReference>
<evidence type="ECO:0000256" key="9">
    <source>
        <dbReference type="ARBA" id="ARBA00022679"/>
    </source>
</evidence>
<dbReference type="Gene3D" id="3.40.1280.10">
    <property type="match status" value="1"/>
</dbReference>
<keyword evidence="7 15" id="KW-0963">Cytoplasm</keyword>
<dbReference type="GO" id="GO:0052906">
    <property type="term" value="F:tRNA (guanine(37)-N1)-methyltransferase activity"/>
    <property type="evidence" value="ECO:0007669"/>
    <property type="project" value="UniProtKB-UniRule"/>
</dbReference>
<evidence type="ECO:0000256" key="1">
    <source>
        <dbReference type="ARBA" id="ARBA00002634"/>
    </source>
</evidence>
<dbReference type="KEGG" id="tpav:HRQ91_07780"/>
<dbReference type="PIRSF" id="PIRSF000386">
    <property type="entry name" value="tRNA_mtase"/>
    <property type="match status" value="1"/>
</dbReference>
<keyword evidence="20" id="KW-1185">Reference proteome</keyword>
<dbReference type="InterPro" id="IPR029028">
    <property type="entry name" value="Alpha/beta_knot_MTases"/>
</dbReference>
<gene>
    <name evidence="15 19" type="primary">trmD</name>
    <name evidence="19" type="ORF">HRQ91_07780</name>
</gene>
<evidence type="ECO:0000256" key="13">
    <source>
        <dbReference type="ARBA" id="ARBA00033392"/>
    </source>
</evidence>
<protein>
    <recommendedName>
        <fullName evidence="6 15">tRNA (guanine-N(1)-)-methyltransferase</fullName>
        <ecNumber evidence="5 15">2.1.1.228</ecNumber>
    </recommendedName>
    <alternativeName>
        <fullName evidence="12 15">M1G-methyltransferase</fullName>
    </alternativeName>
    <alternativeName>
        <fullName evidence="13 15">tRNA [GM37] methyltransferase</fullName>
    </alternativeName>
</protein>
<feature type="binding site" evidence="15 16">
    <location>
        <position position="110"/>
    </location>
    <ligand>
        <name>S-adenosyl-L-methionine</name>
        <dbReference type="ChEBI" id="CHEBI:59789"/>
    </ligand>
</feature>
<evidence type="ECO:0000256" key="7">
    <source>
        <dbReference type="ARBA" id="ARBA00022490"/>
    </source>
</evidence>
<dbReference type="PANTHER" id="PTHR46417">
    <property type="entry name" value="TRNA (GUANINE-N(1)-)-METHYLTRANSFERASE"/>
    <property type="match status" value="1"/>
</dbReference>
<dbReference type="GO" id="GO:0002939">
    <property type="term" value="P:tRNA N1-guanine methylation"/>
    <property type="evidence" value="ECO:0007669"/>
    <property type="project" value="TreeGrafter"/>
</dbReference>
<evidence type="ECO:0000256" key="15">
    <source>
        <dbReference type="HAMAP-Rule" id="MF_00605"/>
    </source>
</evidence>
<name>A0A975F446_9SPIR</name>
<keyword evidence="9 15" id="KW-0808">Transferase</keyword>
<evidence type="ECO:0000256" key="2">
    <source>
        <dbReference type="ARBA" id="ARBA00004496"/>
    </source>
</evidence>
<evidence type="ECO:0000256" key="12">
    <source>
        <dbReference type="ARBA" id="ARBA00029736"/>
    </source>
</evidence>
<feature type="domain" description="tRNA methyltransferase TRMD/TRM10-type" evidence="18">
    <location>
        <begin position="1"/>
        <end position="220"/>
    </location>
</feature>
<dbReference type="AlphaFoldDB" id="A0A975F446"/>
<comment type="subunit">
    <text evidence="4 15 17">Homodimer.</text>
</comment>
<keyword evidence="10 15" id="KW-0949">S-adenosyl-L-methionine</keyword>
<comment type="subcellular location">
    <subcellularLocation>
        <location evidence="2 15 17">Cytoplasm</location>
    </subcellularLocation>
</comment>
<sequence>MKFTVLTLFPEILSAYFETSIMAKAVEKGIIAYDLVNIRDFAIDKHRTCDDSPYGGGAGQLMLPGPLGSALDSVRSGRKYVIYVTPGGRPFTQKRAQELSLKDELVIICGRYEGIDQRIIDYYVDEEISIGDYVMSSGEVSSIVIIDTVYRLIEGVISSGSLEEESYSDGLLEYPQYTRPPVYKGLEVPDVLTSGNHENIRKWRLKKRLEKTLANRPDLIWSLRLSGQLTSEAEKLIEEITQQSFLKKAKKRKRSERKKSL</sequence>
<evidence type="ECO:0000313" key="19">
    <source>
        <dbReference type="EMBL" id="QTQ14360.1"/>
    </source>
</evidence>
<dbReference type="InterPro" id="IPR023148">
    <property type="entry name" value="tRNA_m1G_MeTrfase_C_sf"/>
</dbReference>
<dbReference type="Pfam" id="PF01746">
    <property type="entry name" value="tRNA_m1G_MT"/>
    <property type="match status" value="1"/>
</dbReference>
<feature type="binding site" evidence="15 16">
    <location>
        <begin position="130"/>
        <end position="135"/>
    </location>
    <ligand>
        <name>S-adenosyl-L-methionine</name>
        <dbReference type="ChEBI" id="CHEBI:59789"/>
    </ligand>
</feature>
<proteinExistence type="inferred from homology"/>
<comment type="catalytic activity">
    <reaction evidence="14 15 17">
        <text>guanosine(37) in tRNA + S-adenosyl-L-methionine = N(1)-methylguanosine(37) in tRNA + S-adenosyl-L-homocysteine + H(+)</text>
        <dbReference type="Rhea" id="RHEA:36899"/>
        <dbReference type="Rhea" id="RHEA-COMP:10145"/>
        <dbReference type="Rhea" id="RHEA-COMP:10147"/>
        <dbReference type="ChEBI" id="CHEBI:15378"/>
        <dbReference type="ChEBI" id="CHEBI:57856"/>
        <dbReference type="ChEBI" id="CHEBI:59789"/>
        <dbReference type="ChEBI" id="CHEBI:73542"/>
        <dbReference type="ChEBI" id="CHEBI:74269"/>
        <dbReference type="EC" id="2.1.1.228"/>
    </reaction>
</comment>
<comment type="function">
    <text evidence="1 15 17">Specifically methylates guanosine-37 in various tRNAs.</text>
</comment>
<evidence type="ECO:0000256" key="16">
    <source>
        <dbReference type="PIRSR" id="PIRSR000386-1"/>
    </source>
</evidence>
<keyword evidence="11 15" id="KW-0819">tRNA processing</keyword>
<dbReference type="Proteomes" id="UP000671908">
    <property type="component" value="Chromosome"/>
</dbReference>
<evidence type="ECO:0000256" key="3">
    <source>
        <dbReference type="ARBA" id="ARBA00007630"/>
    </source>
</evidence>
<evidence type="ECO:0000256" key="5">
    <source>
        <dbReference type="ARBA" id="ARBA00012807"/>
    </source>
</evidence>
<keyword evidence="8 15" id="KW-0489">Methyltransferase</keyword>
<dbReference type="PANTHER" id="PTHR46417:SF1">
    <property type="entry name" value="TRNA (GUANINE-N(1)-)-METHYLTRANSFERASE"/>
    <property type="match status" value="1"/>
</dbReference>
<dbReference type="InterPro" id="IPR029026">
    <property type="entry name" value="tRNA_m1G_MTases_N"/>
</dbReference>
<evidence type="ECO:0000256" key="14">
    <source>
        <dbReference type="ARBA" id="ARBA00047783"/>
    </source>
</evidence>
<dbReference type="NCBIfam" id="TIGR00088">
    <property type="entry name" value="trmD"/>
    <property type="match status" value="1"/>
</dbReference>
<comment type="similarity">
    <text evidence="3 15 17">Belongs to the RNA methyltransferase TrmD family.</text>
</comment>
<evidence type="ECO:0000256" key="6">
    <source>
        <dbReference type="ARBA" id="ARBA00014679"/>
    </source>
</evidence>
<evidence type="ECO:0000256" key="10">
    <source>
        <dbReference type="ARBA" id="ARBA00022691"/>
    </source>
</evidence>
<organism evidence="19 20">
    <name type="scientific">Treponema parvum</name>
    <dbReference type="NCBI Taxonomy" id="138851"/>
    <lineage>
        <taxon>Bacteria</taxon>
        <taxon>Pseudomonadati</taxon>
        <taxon>Spirochaetota</taxon>
        <taxon>Spirochaetia</taxon>
        <taxon>Spirochaetales</taxon>
        <taxon>Treponemataceae</taxon>
        <taxon>Treponema</taxon>
    </lineage>
</organism>
<dbReference type="CDD" id="cd18080">
    <property type="entry name" value="TrmD-like"/>
    <property type="match status" value="1"/>
</dbReference>
<dbReference type="HAMAP" id="MF_00605">
    <property type="entry name" value="TrmD"/>
    <property type="match status" value="1"/>
</dbReference>
<evidence type="ECO:0000256" key="4">
    <source>
        <dbReference type="ARBA" id="ARBA00011738"/>
    </source>
</evidence>